<proteinExistence type="predicted"/>
<dbReference type="InterPro" id="IPR052841">
    <property type="entry name" value="PMP_oxidase-like"/>
</dbReference>
<dbReference type="Proteomes" id="UP000266841">
    <property type="component" value="Unassembled WGS sequence"/>
</dbReference>
<gene>
    <name evidence="1" type="ORF">THAOC_05835</name>
</gene>
<dbReference type="GO" id="GO:0005737">
    <property type="term" value="C:cytoplasm"/>
    <property type="evidence" value="ECO:0007669"/>
    <property type="project" value="TreeGrafter"/>
</dbReference>
<dbReference type="PANTHER" id="PTHR28040">
    <property type="entry name" value="PYRIDOXAMINE 5'-PHOSPHATE OXIDASE YLR456W HOMOLOG-RELATED"/>
    <property type="match status" value="1"/>
</dbReference>
<keyword evidence="2" id="KW-1185">Reference proteome</keyword>
<dbReference type="OrthoDB" id="5300823at2759"/>
<dbReference type="AlphaFoldDB" id="K0TMD8"/>
<dbReference type="GO" id="GO:0005634">
    <property type="term" value="C:nucleus"/>
    <property type="evidence" value="ECO:0007669"/>
    <property type="project" value="TreeGrafter"/>
</dbReference>
<protein>
    <submittedName>
        <fullName evidence="1">Uncharacterized protein</fullName>
    </submittedName>
</protein>
<reference evidence="1 2" key="1">
    <citation type="journal article" date="2012" name="Genome Biol.">
        <title>Genome and low-iron response of an oceanic diatom adapted to chronic iron limitation.</title>
        <authorList>
            <person name="Lommer M."/>
            <person name="Specht M."/>
            <person name="Roy A.S."/>
            <person name="Kraemer L."/>
            <person name="Andreson R."/>
            <person name="Gutowska M.A."/>
            <person name="Wolf J."/>
            <person name="Bergner S.V."/>
            <person name="Schilhabel M.B."/>
            <person name="Klostermeier U.C."/>
            <person name="Beiko R.G."/>
            <person name="Rosenstiel P."/>
            <person name="Hippler M."/>
            <person name="Laroche J."/>
        </authorList>
    </citation>
    <scope>NUCLEOTIDE SEQUENCE [LARGE SCALE GENOMIC DNA]</scope>
    <source>
        <strain evidence="1 2">CCMP1005</strain>
    </source>
</reference>
<dbReference type="EMBL" id="AGNL01005578">
    <property type="protein sequence ID" value="EJK72617.1"/>
    <property type="molecule type" value="Genomic_DNA"/>
</dbReference>
<organism evidence="1 2">
    <name type="scientific">Thalassiosira oceanica</name>
    <name type="common">Marine diatom</name>
    <dbReference type="NCBI Taxonomy" id="159749"/>
    <lineage>
        <taxon>Eukaryota</taxon>
        <taxon>Sar</taxon>
        <taxon>Stramenopiles</taxon>
        <taxon>Ochrophyta</taxon>
        <taxon>Bacillariophyta</taxon>
        <taxon>Coscinodiscophyceae</taxon>
        <taxon>Thalassiosirophycidae</taxon>
        <taxon>Thalassiosirales</taxon>
        <taxon>Thalassiosiraceae</taxon>
        <taxon>Thalassiosira</taxon>
    </lineage>
</organism>
<sequence>MTELKSSSGVIPVVVAAYRPRSQGRAGFCGKVVQFPENQSKSESGWVTPCVPCSSSQPLKPPLPPVVKKVLSRCRLAYLSTVDSEIHSSHLSLMRFTYLPEEELIIMSTNRMTKKYDMISRQKGVALLIHDFADEGGADRLTGEFSISKCPRL</sequence>
<dbReference type="eggNOG" id="ENOG502S89E">
    <property type="taxonomic scope" value="Eukaryota"/>
</dbReference>
<evidence type="ECO:0000313" key="2">
    <source>
        <dbReference type="Proteomes" id="UP000266841"/>
    </source>
</evidence>
<dbReference type="Gene3D" id="2.30.110.10">
    <property type="entry name" value="Electron Transport, Fmn-binding Protein, Chain A"/>
    <property type="match status" value="1"/>
</dbReference>
<evidence type="ECO:0000313" key="1">
    <source>
        <dbReference type="EMBL" id="EJK72617.1"/>
    </source>
</evidence>
<name>K0TMD8_THAOC</name>
<dbReference type="PANTHER" id="PTHR28040:SF1">
    <property type="entry name" value="PYRIDOXAMINE 5'-PHOSPHATE OXIDASE YLR456W HOMOLOG-RELATED"/>
    <property type="match status" value="1"/>
</dbReference>
<dbReference type="SUPFAM" id="SSF50475">
    <property type="entry name" value="FMN-binding split barrel"/>
    <property type="match status" value="1"/>
</dbReference>
<comment type="caution">
    <text evidence="1">The sequence shown here is derived from an EMBL/GenBank/DDBJ whole genome shotgun (WGS) entry which is preliminary data.</text>
</comment>
<accession>K0TMD8</accession>
<dbReference type="InterPro" id="IPR012349">
    <property type="entry name" value="Split_barrel_FMN-bd"/>
</dbReference>